<comment type="similarity">
    <text evidence="2 7">Belongs to the peroxisomal membrane protein PXMP2/4 family.</text>
</comment>
<evidence type="ECO:0000256" key="6">
    <source>
        <dbReference type="ARBA" id="ARBA00049743"/>
    </source>
</evidence>
<dbReference type="PANTHER" id="PTHR11266">
    <property type="entry name" value="PEROXISOMAL MEMBRANE PROTEIN 2, PXMP2 MPV17"/>
    <property type="match status" value="1"/>
</dbReference>
<keyword evidence="3 7" id="KW-0812">Transmembrane</keyword>
<dbReference type="AlphaFoldDB" id="A0A0V0J4A0"/>
<dbReference type="EMBL" id="GEEE01002806">
    <property type="protein sequence ID" value="JAP60419.1"/>
    <property type="molecule type" value="Transcribed_RNA"/>
</dbReference>
<feature type="non-terminal residue" evidence="8">
    <location>
        <position position="207"/>
    </location>
</feature>
<feature type="transmembrane region" description="Helical" evidence="7">
    <location>
        <begin position="68"/>
        <end position="87"/>
    </location>
</feature>
<name>A0A0V0J4A0_SCHSO</name>
<dbReference type="Pfam" id="PF04117">
    <property type="entry name" value="Mpv17_PMP22"/>
    <property type="match status" value="1"/>
</dbReference>
<reference evidence="8" key="1">
    <citation type="submission" date="2016-01" db="EMBL/GenBank/DDBJ databases">
        <title>Reference transcriptome for the parasite Schistocephalus solidus: insights into the molecular evolution of parasitism.</title>
        <authorList>
            <person name="Hebert F.O."/>
            <person name="Grambauer S."/>
            <person name="Barber I."/>
            <person name="Landry C.R."/>
            <person name="Aubin-Horth N."/>
        </authorList>
    </citation>
    <scope>NUCLEOTIDE SEQUENCE</scope>
</reference>
<dbReference type="GO" id="GO:1901858">
    <property type="term" value="P:regulation of mitochondrial DNA metabolic process"/>
    <property type="evidence" value="ECO:0007669"/>
    <property type="project" value="TreeGrafter"/>
</dbReference>
<keyword evidence="4 7" id="KW-1133">Transmembrane helix</keyword>
<gene>
    <name evidence="8" type="primary">MPV17</name>
    <name evidence="8" type="ORF">TR144089</name>
</gene>
<dbReference type="GO" id="GO:0016020">
    <property type="term" value="C:membrane"/>
    <property type="evidence" value="ECO:0007669"/>
    <property type="project" value="UniProtKB-SubCell"/>
</dbReference>
<feature type="non-terminal residue" evidence="8">
    <location>
        <position position="1"/>
    </location>
</feature>
<proteinExistence type="inferred from homology"/>
<sequence>RSLPHSLYALSRMAVINRLWKGYNRLLVKYPFRTQGVSTAIIMSCGDIITQTLIERRSEWDIGRTAKFGSIGLLLVGPVLHTWFSFLDRLYRGKGVVRTFKMVATDQLVMAPCMIFCIIGLVGFTRHWDVKETKKTLSTSYVRAVLTNYKIWPATQFINFIFVPLHLRLFVVNFVALFWNSYLSYVTRSQAKGDSGSSSSSSSSSSS</sequence>
<keyword evidence="5 7" id="KW-0472">Membrane</keyword>
<dbReference type="PANTHER" id="PTHR11266:SF17">
    <property type="entry name" value="PROTEIN MPV17"/>
    <property type="match status" value="1"/>
</dbReference>
<evidence type="ECO:0000313" key="8">
    <source>
        <dbReference type="EMBL" id="JAP60419.1"/>
    </source>
</evidence>
<evidence type="ECO:0000256" key="4">
    <source>
        <dbReference type="ARBA" id="ARBA00022989"/>
    </source>
</evidence>
<evidence type="ECO:0000256" key="5">
    <source>
        <dbReference type="ARBA" id="ARBA00023136"/>
    </source>
</evidence>
<dbReference type="GO" id="GO:0015267">
    <property type="term" value="F:channel activity"/>
    <property type="evidence" value="ECO:0007669"/>
    <property type="project" value="TreeGrafter"/>
</dbReference>
<evidence type="ECO:0000256" key="3">
    <source>
        <dbReference type="ARBA" id="ARBA00022692"/>
    </source>
</evidence>
<evidence type="ECO:0000256" key="7">
    <source>
        <dbReference type="RuleBase" id="RU363053"/>
    </source>
</evidence>
<evidence type="ECO:0000256" key="1">
    <source>
        <dbReference type="ARBA" id="ARBA00004141"/>
    </source>
</evidence>
<comment type="subcellular location">
    <subcellularLocation>
        <location evidence="1">Membrane</location>
        <topology evidence="1">Multi-pass membrane protein</topology>
    </subcellularLocation>
</comment>
<accession>A0A0V0J4A0</accession>
<protein>
    <recommendedName>
        <fullName evidence="6">Mitochondrial inner membrane protein Mpv17</fullName>
    </recommendedName>
</protein>
<organism evidence="8">
    <name type="scientific">Schistocephalus solidus</name>
    <name type="common">Tapeworm</name>
    <dbReference type="NCBI Taxonomy" id="70667"/>
    <lineage>
        <taxon>Eukaryota</taxon>
        <taxon>Metazoa</taxon>
        <taxon>Spiralia</taxon>
        <taxon>Lophotrochozoa</taxon>
        <taxon>Platyhelminthes</taxon>
        <taxon>Cestoda</taxon>
        <taxon>Eucestoda</taxon>
        <taxon>Diphyllobothriidea</taxon>
        <taxon>Diphyllobothriidae</taxon>
        <taxon>Schistocephalus</taxon>
    </lineage>
</organism>
<dbReference type="InterPro" id="IPR007248">
    <property type="entry name" value="Mpv17_PMP22"/>
</dbReference>
<evidence type="ECO:0000256" key="2">
    <source>
        <dbReference type="ARBA" id="ARBA00006824"/>
    </source>
</evidence>
<feature type="transmembrane region" description="Helical" evidence="7">
    <location>
        <begin position="108"/>
        <end position="128"/>
    </location>
</feature>
<feature type="transmembrane region" description="Helical" evidence="7">
    <location>
        <begin position="157"/>
        <end position="179"/>
    </location>
</feature>
<dbReference type="GO" id="GO:0005739">
    <property type="term" value="C:mitochondrion"/>
    <property type="evidence" value="ECO:0007669"/>
    <property type="project" value="TreeGrafter"/>
</dbReference>